<evidence type="ECO:0000313" key="3">
    <source>
        <dbReference type="Proteomes" id="UP000321577"/>
    </source>
</evidence>
<dbReference type="InterPro" id="IPR020904">
    <property type="entry name" value="Sc_DH/Rdtase_CS"/>
</dbReference>
<dbReference type="Pfam" id="PF13561">
    <property type="entry name" value="adh_short_C2"/>
    <property type="match status" value="1"/>
</dbReference>
<comment type="similarity">
    <text evidence="1">Belongs to the short-chain dehydrogenases/reductases (SDR) family.</text>
</comment>
<dbReference type="Proteomes" id="UP000321577">
    <property type="component" value="Unassembled WGS sequence"/>
</dbReference>
<dbReference type="PANTHER" id="PTHR42760">
    <property type="entry name" value="SHORT-CHAIN DEHYDROGENASES/REDUCTASES FAMILY MEMBER"/>
    <property type="match status" value="1"/>
</dbReference>
<evidence type="ECO:0000313" key="2">
    <source>
        <dbReference type="EMBL" id="GEP45295.1"/>
    </source>
</evidence>
<dbReference type="FunFam" id="3.40.50.720:FF:000084">
    <property type="entry name" value="Short-chain dehydrogenase reductase"/>
    <property type="match status" value="1"/>
</dbReference>
<dbReference type="CDD" id="cd05233">
    <property type="entry name" value="SDR_c"/>
    <property type="match status" value="1"/>
</dbReference>
<accession>A0A512MEX9</accession>
<dbReference type="GO" id="GO:0016616">
    <property type="term" value="F:oxidoreductase activity, acting on the CH-OH group of donors, NAD or NADP as acceptor"/>
    <property type="evidence" value="ECO:0007669"/>
    <property type="project" value="TreeGrafter"/>
</dbReference>
<comment type="caution">
    <text evidence="2">The sequence shown here is derived from an EMBL/GenBank/DDBJ whole genome shotgun (WGS) entry which is preliminary data.</text>
</comment>
<reference evidence="2 3" key="1">
    <citation type="submission" date="2019-07" db="EMBL/GenBank/DDBJ databases">
        <title>Whole genome shotgun sequence of Brevifollis gellanilyticus NBRC 108608.</title>
        <authorList>
            <person name="Hosoyama A."/>
            <person name="Uohara A."/>
            <person name="Ohji S."/>
            <person name="Ichikawa N."/>
        </authorList>
    </citation>
    <scope>NUCLEOTIDE SEQUENCE [LARGE SCALE GENOMIC DNA]</scope>
    <source>
        <strain evidence="2 3">NBRC 108608</strain>
    </source>
</reference>
<dbReference type="PROSITE" id="PS00061">
    <property type="entry name" value="ADH_SHORT"/>
    <property type="match status" value="1"/>
</dbReference>
<dbReference type="AlphaFoldDB" id="A0A512MEX9"/>
<dbReference type="PANTHER" id="PTHR42760:SF105">
    <property type="entry name" value="SORBITOL-6-PHOSPHATE 2-DEHYDROGENASE"/>
    <property type="match status" value="1"/>
</dbReference>
<sequence>MMDLHLKGQTVAVIGAARGIGRAIAEGFVAEGCQVHGFDFNVQAGPAEGMRGLHQGDVASLEQVRAFADTLAEVDHVIFCVGVGSGKFGFPFWNLEPSDWSRVLEVNLIGAVNVAHTFAPKLISRGKGSMLFLVSVAGQIGSQTDPPYSASKAGLINFTQCAAKDLGPYNVRVNALSPGMVKTELNQSIWAAGQARLPEAQRQSFDDWAAEKIRKVSHLGRWQMPEEYAAMACFLASDHAKNITGQTINIDGGQVMR</sequence>
<keyword evidence="3" id="KW-1185">Reference proteome</keyword>
<name>A0A512MEX9_9BACT</name>
<dbReference type="SUPFAM" id="SSF51735">
    <property type="entry name" value="NAD(P)-binding Rossmann-fold domains"/>
    <property type="match status" value="1"/>
</dbReference>
<dbReference type="PRINTS" id="PR00081">
    <property type="entry name" value="GDHRDH"/>
</dbReference>
<dbReference type="InterPro" id="IPR002347">
    <property type="entry name" value="SDR_fam"/>
</dbReference>
<proteinExistence type="inferred from homology"/>
<protein>
    <submittedName>
        <fullName evidence="2">3-oxoacyl-ACP reductase</fullName>
    </submittedName>
</protein>
<dbReference type="EMBL" id="BKAG01000046">
    <property type="protein sequence ID" value="GEP45295.1"/>
    <property type="molecule type" value="Genomic_DNA"/>
</dbReference>
<evidence type="ECO:0000256" key="1">
    <source>
        <dbReference type="ARBA" id="ARBA00006484"/>
    </source>
</evidence>
<dbReference type="InterPro" id="IPR036291">
    <property type="entry name" value="NAD(P)-bd_dom_sf"/>
</dbReference>
<gene>
    <name evidence="2" type="primary">fabG_1</name>
    <name evidence="2" type="ORF">BGE01nite_45860</name>
</gene>
<organism evidence="2 3">
    <name type="scientific">Brevifollis gellanilyticus</name>
    <dbReference type="NCBI Taxonomy" id="748831"/>
    <lineage>
        <taxon>Bacteria</taxon>
        <taxon>Pseudomonadati</taxon>
        <taxon>Verrucomicrobiota</taxon>
        <taxon>Verrucomicrobiia</taxon>
        <taxon>Verrucomicrobiales</taxon>
        <taxon>Verrucomicrobiaceae</taxon>
    </lineage>
</organism>
<dbReference type="Gene3D" id="3.40.50.720">
    <property type="entry name" value="NAD(P)-binding Rossmann-like Domain"/>
    <property type="match status" value="1"/>
</dbReference>